<dbReference type="EMBL" id="BAABME010009314">
    <property type="protein sequence ID" value="GAA0174942.1"/>
    <property type="molecule type" value="Genomic_DNA"/>
</dbReference>
<reference evidence="2 3" key="1">
    <citation type="submission" date="2024-01" db="EMBL/GenBank/DDBJ databases">
        <title>The complete chloroplast genome sequence of Lithospermum erythrorhizon: insights into the phylogenetic relationship among Boraginaceae species and the maternal lineages of purple gromwells.</title>
        <authorList>
            <person name="Okada T."/>
            <person name="Watanabe K."/>
        </authorList>
    </citation>
    <scope>NUCLEOTIDE SEQUENCE [LARGE SCALE GENOMIC DNA]</scope>
</reference>
<dbReference type="Proteomes" id="UP001454036">
    <property type="component" value="Unassembled WGS sequence"/>
</dbReference>
<dbReference type="Gene3D" id="3.30.420.10">
    <property type="entry name" value="Ribonuclease H-like superfamily/Ribonuclease H"/>
    <property type="match status" value="1"/>
</dbReference>
<dbReference type="AlphaFoldDB" id="A0AAV3RKZ0"/>
<feature type="domain" description="Integrase catalytic" evidence="1">
    <location>
        <begin position="57"/>
        <end position="161"/>
    </location>
</feature>
<organism evidence="2 3">
    <name type="scientific">Lithospermum erythrorhizon</name>
    <name type="common">Purple gromwell</name>
    <name type="synonym">Lithospermum officinale var. erythrorhizon</name>
    <dbReference type="NCBI Taxonomy" id="34254"/>
    <lineage>
        <taxon>Eukaryota</taxon>
        <taxon>Viridiplantae</taxon>
        <taxon>Streptophyta</taxon>
        <taxon>Embryophyta</taxon>
        <taxon>Tracheophyta</taxon>
        <taxon>Spermatophyta</taxon>
        <taxon>Magnoliopsida</taxon>
        <taxon>eudicotyledons</taxon>
        <taxon>Gunneridae</taxon>
        <taxon>Pentapetalae</taxon>
        <taxon>asterids</taxon>
        <taxon>lamiids</taxon>
        <taxon>Boraginales</taxon>
        <taxon>Boraginaceae</taxon>
        <taxon>Boraginoideae</taxon>
        <taxon>Lithospermeae</taxon>
        <taxon>Lithospermum</taxon>
    </lineage>
</organism>
<dbReference type="GO" id="GO:0003676">
    <property type="term" value="F:nucleic acid binding"/>
    <property type="evidence" value="ECO:0007669"/>
    <property type="project" value="InterPro"/>
</dbReference>
<dbReference type="PROSITE" id="PS50994">
    <property type="entry name" value="INTEGRASE"/>
    <property type="match status" value="1"/>
</dbReference>
<sequence length="161" mass="18174">MEIRRPQHEELLALTLPITNDFLDWALALQADNFTKAFVDAKSSNQKTLVPAGLLQPLLIPDRIWEDVSLDFITGLPKSGGFTIILVVVNRVSKYVHFIGMAHPYTAKSVANSFYKDVVRLHGIPRSLLSDRDPVFLSAFWTEIFRLSQTTICMLRLSSTN</sequence>
<evidence type="ECO:0000313" key="2">
    <source>
        <dbReference type="EMBL" id="GAA0174942.1"/>
    </source>
</evidence>
<dbReference type="GO" id="GO:0015074">
    <property type="term" value="P:DNA integration"/>
    <property type="evidence" value="ECO:0007669"/>
    <property type="project" value="InterPro"/>
</dbReference>
<keyword evidence="3" id="KW-1185">Reference proteome</keyword>
<dbReference type="PANTHER" id="PTHR35046">
    <property type="entry name" value="ZINC KNUCKLE (CCHC-TYPE) FAMILY PROTEIN"/>
    <property type="match status" value="1"/>
</dbReference>
<comment type="caution">
    <text evidence="2">The sequence shown here is derived from an EMBL/GenBank/DDBJ whole genome shotgun (WGS) entry which is preliminary data.</text>
</comment>
<protein>
    <recommendedName>
        <fullName evidence="1">Integrase catalytic domain-containing protein</fullName>
    </recommendedName>
</protein>
<gene>
    <name evidence="2" type="ORF">LIER_28219</name>
</gene>
<dbReference type="InterPro" id="IPR001584">
    <property type="entry name" value="Integrase_cat-core"/>
</dbReference>
<dbReference type="PANTHER" id="PTHR35046:SF26">
    <property type="entry name" value="RNA-DIRECTED DNA POLYMERASE"/>
    <property type="match status" value="1"/>
</dbReference>
<accession>A0AAV3RKZ0</accession>
<dbReference type="InterPro" id="IPR012337">
    <property type="entry name" value="RNaseH-like_sf"/>
</dbReference>
<name>A0AAV3RKZ0_LITER</name>
<dbReference type="InterPro" id="IPR036397">
    <property type="entry name" value="RNaseH_sf"/>
</dbReference>
<evidence type="ECO:0000313" key="3">
    <source>
        <dbReference type="Proteomes" id="UP001454036"/>
    </source>
</evidence>
<dbReference type="SUPFAM" id="SSF53098">
    <property type="entry name" value="Ribonuclease H-like"/>
    <property type="match status" value="1"/>
</dbReference>
<proteinExistence type="predicted"/>
<evidence type="ECO:0000259" key="1">
    <source>
        <dbReference type="PROSITE" id="PS50994"/>
    </source>
</evidence>